<reference evidence="2" key="1">
    <citation type="journal article" date="2023" name="Mol. Phylogenet. Evol.">
        <title>Genome-scale phylogeny and comparative genomics of the fungal order Sordariales.</title>
        <authorList>
            <person name="Hensen N."/>
            <person name="Bonometti L."/>
            <person name="Westerberg I."/>
            <person name="Brannstrom I.O."/>
            <person name="Guillou S."/>
            <person name="Cros-Aarteil S."/>
            <person name="Calhoun S."/>
            <person name="Haridas S."/>
            <person name="Kuo A."/>
            <person name="Mondo S."/>
            <person name="Pangilinan J."/>
            <person name="Riley R."/>
            <person name="LaButti K."/>
            <person name="Andreopoulos B."/>
            <person name="Lipzen A."/>
            <person name="Chen C."/>
            <person name="Yan M."/>
            <person name="Daum C."/>
            <person name="Ng V."/>
            <person name="Clum A."/>
            <person name="Steindorff A."/>
            <person name="Ohm R.A."/>
            <person name="Martin F."/>
            <person name="Silar P."/>
            <person name="Natvig D.O."/>
            <person name="Lalanne C."/>
            <person name="Gautier V."/>
            <person name="Ament-Velasquez S.L."/>
            <person name="Kruys A."/>
            <person name="Hutchinson M.I."/>
            <person name="Powell A.J."/>
            <person name="Barry K."/>
            <person name="Miller A.N."/>
            <person name="Grigoriev I.V."/>
            <person name="Debuchy R."/>
            <person name="Gladieux P."/>
            <person name="Hiltunen Thoren M."/>
            <person name="Johannesson H."/>
        </authorList>
    </citation>
    <scope>NUCLEOTIDE SEQUENCE [LARGE SCALE GENOMIC DNA]</scope>
    <source>
        <strain evidence="2">CBS 340.73</strain>
    </source>
</reference>
<evidence type="ECO:0000313" key="1">
    <source>
        <dbReference type="EMBL" id="KAK3937505.1"/>
    </source>
</evidence>
<gene>
    <name evidence="1" type="ORF">QBC46DRAFT_217697</name>
</gene>
<comment type="caution">
    <text evidence="1">The sequence shown here is derived from an EMBL/GenBank/DDBJ whole genome shotgun (WGS) entry which is preliminary data.</text>
</comment>
<dbReference type="EMBL" id="MU853852">
    <property type="protein sequence ID" value="KAK3937505.1"/>
    <property type="molecule type" value="Genomic_DNA"/>
</dbReference>
<accession>A0AAN6S1Z3</accession>
<dbReference type="Proteomes" id="UP001303473">
    <property type="component" value="Unassembled WGS sequence"/>
</dbReference>
<name>A0AAN6S1Z3_9PEZI</name>
<keyword evidence="2" id="KW-1185">Reference proteome</keyword>
<feature type="non-terminal residue" evidence="1">
    <location>
        <position position="80"/>
    </location>
</feature>
<feature type="non-terminal residue" evidence="1">
    <location>
        <position position="1"/>
    </location>
</feature>
<evidence type="ECO:0000313" key="2">
    <source>
        <dbReference type="Proteomes" id="UP001303473"/>
    </source>
</evidence>
<dbReference type="AlphaFoldDB" id="A0AAN6S1Z3"/>
<proteinExistence type="predicted"/>
<protein>
    <submittedName>
        <fullName evidence="1">Uncharacterized protein</fullName>
    </submittedName>
</protein>
<sequence>KPQTEPVRHLDGKPVEPHAPPYVVEMITRYMPADQVTDPEIVISDYGASFSASQKPSPSLSLRTPIFYHPPEGLFNEELT</sequence>
<organism evidence="1 2">
    <name type="scientific">Diplogelasinospora grovesii</name>
    <dbReference type="NCBI Taxonomy" id="303347"/>
    <lineage>
        <taxon>Eukaryota</taxon>
        <taxon>Fungi</taxon>
        <taxon>Dikarya</taxon>
        <taxon>Ascomycota</taxon>
        <taxon>Pezizomycotina</taxon>
        <taxon>Sordariomycetes</taxon>
        <taxon>Sordariomycetidae</taxon>
        <taxon>Sordariales</taxon>
        <taxon>Diplogelasinosporaceae</taxon>
        <taxon>Diplogelasinospora</taxon>
    </lineage>
</organism>